<evidence type="ECO:0000256" key="1">
    <source>
        <dbReference type="ARBA" id="ARBA00003944"/>
    </source>
</evidence>
<comment type="similarity">
    <text evidence="2">Belongs to the FliK family.</text>
</comment>
<dbReference type="Pfam" id="PF02120">
    <property type="entry name" value="Flg_hook"/>
    <property type="match status" value="1"/>
</dbReference>
<feature type="region of interest" description="Disordered" evidence="4">
    <location>
        <begin position="120"/>
        <end position="141"/>
    </location>
</feature>
<feature type="compositionally biased region" description="Low complexity" evidence="4">
    <location>
        <begin position="344"/>
        <end position="353"/>
    </location>
</feature>
<comment type="function">
    <text evidence="1">Controls the length of the flagellar hook.</text>
</comment>
<keyword evidence="7" id="KW-1185">Reference proteome</keyword>
<dbReference type="EMBL" id="JACHHN010000008">
    <property type="protein sequence ID" value="MBB5192939.1"/>
    <property type="molecule type" value="Genomic_DNA"/>
</dbReference>
<evidence type="ECO:0000313" key="7">
    <source>
        <dbReference type="Proteomes" id="UP000543030"/>
    </source>
</evidence>
<evidence type="ECO:0000259" key="5">
    <source>
        <dbReference type="Pfam" id="PF02120"/>
    </source>
</evidence>
<protein>
    <recommendedName>
        <fullName evidence="5">Flagellar hook-length control protein-like C-terminal domain-containing protein</fullName>
    </recommendedName>
</protein>
<dbReference type="PRINTS" id="PR01007">
    <property type="entry name" value="FLGHOOKFLIK"/>
</dbReference>
<dbReference type="InterPro" id="IPR001635">
    <property type="entry name" value="Flag_hook_Flik"/>
</dbReference>
<dbReference type="GO" id="GO:0044780">
    <property type="term" value="P:bacterial-type flagellum assembly"/>
    <property type="evidence" value="ECO:0007669"/>
    <property type="project" value="InterPro"/>
</dbReference>
<dbReference type="RefSeq" id="WP_184102581.1">
    <property type="nucleotide sequence ID" value="NZ_JACHHN010000008.1"/>
</dbReference>
<dbReference type="PANTHER" id="PTHR37533">
    <property type="entry name" value="FLAGELLAR HOOK-LENGTH CONTROL PROTEIN"/>
    <property type="match status" value="1"/>
</dbReference>
<gene>
    <name evidence="6" type="ORF">HNQ50_003693</name>
</gene>
<feature type="region of interest" description="Disordered" evidence="4">
    <location>
        <begin position="1"/>
        <end position="104"/>
    </location>
</feature>
<dbReference type="GO" id="GO:0009424">
    <property type="term" value="C:bacterial-type flagellum hook"/>
    <property type="evidence" value="ECO:0007669"/>
    <property type="project" value="InterPro"/>
</dbReference>
<sequence length="395" mass="41275">MPASAINPFQMSANSTSGTSQQNNNGSGVDFGATLSDARQSASNSSSNQSTQKSSQNQTQQAQSQTQKSSNQDSDNSTDSATAASKAAARVAAAQDKQDAEPDSGTAAWLAMLQSMLGQTQTQVQPTTTTDTSSTSSQDATSALSSLSAWLSAHQNGDADTTQGNDVQTLAQALQAANGKNGKDTADIAADDGNFLPLLQTAITDNQTSDDKNTDAAAIAQLSATQQHASQASNQADASKQVVPSHQIDLPVTDNKWSDAVAQRVSLMVGKQEQQLDMQLNPPHLGPMEVRLSMAQDQASVIFTSQHANVREALAAATPRLTALLADQGITLTNVQVASDSLNQQAQQQAQRQFDGNQARNGNWSGDADNSVSGVTQVSTTMRIPVARSGLNLWA</sequence>
<comment type="caution">
    <text evidence="6">The sequence shown here is derived from an EMBL/GenBank/DDBJ whole genome shotgun (WGS) entry which is preliminary data.</text>
</comment>
<dbReference type="AlphaFoldDB" id="A0A840RH33"/>
<evidence type="ECO:0000256" key="3">
    <source>
        <dbReference type="ARBA" id="ARBA00022795"/>
    </source>
</evidence>
<name>A0A840RH33_9NEIS</name>
<feature type="compositionally biased region" description="Polar residues" evidence="4">
    <location>
        <begin position="354"/>
        <end position="376"/>
    </location>
</feature>
<evidence type="ECO:0000313" key="6">
    <source>
        <dbReference type="EMBL" id="MBB5192939.1"/>
    </source>
</evidence>
<organism evidence="6 7">
    <name type="scientific">Silvimonas terrae</name>
    <dbReference type="NCBI Taxonomy" id="300266"/>
    <lineage>
        <taxon>Bacteria</taxon>
        <taxon>Pseudomonadati</taxon>
        <taxon>Pseudomonadota</taxon>
        <taxon>Betaproteobacteria</taxon>
        <taxon>Neisseriales</taxon>
        <taxon>Chitinibacteraceae</taxon>
        <taxon>Silvimonas</taxon>
    </lineage>
</organism>
<dbReference type="Proteomes" id="UP000543030">
    <property type="component" value="Unassembled WGS sequence"/>
</dbReference>
<feature type="region of interest" description="Disordered" evidence="4">
    <location>
        <begin position="343"/>
        <end position="376"/>
    </location>
</feature>
<dbReference type="InterPro" id="IPR038610">
    <property type="entry name" value="FliK-like_C_sf"/>
</dbReference>
<proteinExistence type="inferred from homology"/>
<reference evidence="6 7" key="1">
    <citation type="submission" date="2020-08" db="EMBL/GenBank/DDBJ databases">
        <title>Genomic Encyclopedia of Type Strains, Phase IV (KMG-IV): sequencing the most valuable type-strain genomes for metagenomic binning, comparative biology and taxonomic classification.</title>
        <authorList>
            <person name="Goeker M."/>
        </authorList>
    </citation>
    <scope>NUCLEOTIDE SEQUENCE [LARGE SCALE GENOMIC DNA]</scope>
    <source>
        <strain evidence="6 7">DSM 18233</strain>
    </source>
</reference>
<dbReference type="PANTHER" id="PTHR37533:SF2">
    <property type="entry name" value="FLAGELLAR HOOK-LENGTH CONTROL PROTEIN"/>
    <property type="match status" value="1"/>
</dbReference>
<evidence type="ECO:0000256" key="4">
    <source>
        <dbReference type="SAM" id="MobiDB-lite"/>
    </source>
</evidence>
<dbReference type="InterPro" id="IPR052563">
    <property type="entry name" value="FliK"/>
</dbReference>
<feature type="domain" description="Flagellar hook-length control protein-like C-terminal" evidence="5">
    <location>
        <begin position="263"/>
        <end position="345"/>
    </location>
</feature>
<dbReference type="InterPro" id="IPR021136">
    <property type="entry name" value="Flagellar_hook_control-like_C"/>
</dbReference>
<dbReference type="CDD" id="cd17470">
    <property type="entry name" value="T3SS_Flik_C"/>
    <property type="match status" value="1"/>
</dbReference>
<feature type="compositionally biased region" description="Low complexity" evidence="4">
    <location>
        <begin position="14"/>
        <end position="28"/>
    </location>
</feature>
<accession>A0A840RH33</accession>
<keyword evidence="3" id="KW-1005">Bacterial flagellum biogenesis</keyword>
<feature type="compositionally biased region" description="Low complexity" evidence="4">
    <location>
        <begin position="40"/>
        <end position="95"/>
    </location>
</feature>
<dbReference type="Gene3D" id="3.30.750.140">
    <property type="match status" value="1"/>
</dbReference>
<evidence type="ECO:0000256" key="2">
    <source>
        <dbReference type="ARBA" id="ARBA00009149"/>
    </source>
</evidence>